<dbReference type="RefSeq" id="WP_355393292.1">
    <property type="nucleotide sequence ID" value="NZ_JBEGHN010000001.1"/>
</dbReference>
<name>A0ABV2URP9_9ACTN</name>
<accession>A0ABV2URP9</accession>
<proteinExistence type="predicted"/>
<reference evidence="1 2" key="1">
    <citation type="submission" date="2024-06" db="EMBL/GenBank/DDBJ databases">
        <title>The Natural Products Discovery Center: Release of the First 8490 Sequenced Strains for Exploring Actinobacteria Biosynthetic Diversity.</title>
        <authorList>
            <person name="Kalkreuter E."/>
            <person name="Kautsar S.A."/>
            <person name="Yang D."/>
            <person name="Bader C.D."/>
            <person name="Teijaro C.N."/>
            <person name="Fluegel L."/>
            <person name="Davis C.M."/>
            <person name="Simpson J.R."/>
            <person name="Lauterbach L."/>
            <person name="Steele A.D."/>
            <person name="Gui C."/>
            <person name="Meng S."/>
            <person name="Li G."/>
            <person name="Viehrig K."/>
            <person name="Ye F."/>
            <person name="Su P."/>
            <person name="Kiefer A.F."/>
            <person name="Nichols A."/>
            <person name="Cepeda A.J."/>
            <person name="Yan W."/>
            <person name="Fan B."/>
            <person name="Jiang Y."/>
            <person name="Adhikari A."/>
            <person name="Zheng C.-J."/>
            <person name="Schuster L."/>
            <person name="Cowan T.M."/>
            <person name="Smanski M.J."/>
            <person name="Chevrette M.G."/>
            <person name="De Carvalho L.P.S."/>
            <person name="Shen B."/>
        </authorList>
    </citation>
    <scope>NUCLEOTIDE SEQUENCE [LARGE SCALE GENOMIC DNA]</scope>
    <source>
        <strain evidence="1 2">NPDC006434</strain>
    </source>
</reference>
<comment type="caution">
    <text evidence="1">The sequence shown here is derived from an EMBL/GenBank/DDBJ whole genome shotgun (WGS) entry which is preliminary data.</text>
</comment>
<sequence length="59" mass="6181">MAPGVREAFRALLAERHPDGGPGRGLDDLIASGRYVEDVYAAGRPTPTTRCGSGARLAQ</sequence>
<protein>
    <recommendedName>
        <fullName evidence="3">J domain-containing protein</fullName>
    </recommendedName>
</protein>
<evidence type="ECO:0008006" key="3">
    <source>
        <dbReference type="Google" id="ProtNLM"/>
    </source>
</evidence>
<dbReference type="EMBL" id="JBEXPZ010000006">
    <property type="protein sequence ID" value="MET9844191.1"/>
    <property type="molecule type" value="Genomic_DNA"/>
</dbReference>
<organism evidence="1 2">
    <name type="scientific">Streptomyces ossamyceticus</name>
    <dbReference type="NCBI Taxonomy" id="249581"/>
    <lineage>
        <taxon>Bacteria</taxon>
        <taxon>Bacillati</taxon>
        <taxon>Actinomycetota</taxon>
        <taxon>Actinomycetes</taxon>
        <taxon>Kitasatosporales</taxon>
        <taxon>Streptomycetaceae</taxon>
        <taxon>Streptomyces</taxon>
    </lineage>
</organism>
<keyword evidence="2" id="KW-1185">Reference proteome</keyword>
<dbReference type="Proteomes" id="UP001550210">
    <property type="component" value="Unassembled WGS sequence"/>
</dbReference>
<evidence type="ECO:0000313" key="1">
    <source>
        <dbReference type="EMBL" id="MET9844191.1"/>
    </source>
</evidence>
<gene>
    <name evidence="1" type="ORF">ABZZ21_06330</name>
</gene>
<evidence type="ECO:0000313" key="2">
    <source>
        <dbReference type="Proteomes" id="UP001550210"/>
    </source>
</evidence>